<feature type="domain" description="HAT C-terminal dimerisation" evidence="1">
    <location>
        <begin position="426"/>
        <end position="482"/>
    </location>
</feature>
<evidence type="ECO:0000313" key="3">
    <source>
        <dbReference type="Proteomes" id="UP001165289"/>
    </source>
</evidence>
<proteinExistence type="predicted"/>
<dbReference type="PANTHER" id="PTHR45749:SF23">
    <property type="entry name" value="ZINC FINGER MYM-TYPE PROTEIN 1-LIKE"/>
    <property type="match status" value="1"/>
</dbReference>
<dbReference type="InterPro" id="IPR008906">
    <property type="entry name" value="HATC_C_dom"/>
</dbReference>
<dbReference type="Proteomes" id="UP001165289">
    <property type="component" value="Unassembled WGS sequence"/>
</dbReference>
<accession>A0AAV7JQJ0</accession>
<keyword evidence="3" id="KW-1185">Reference proteome</keyword>
<dbReference type="EMBL" id="JAKMXF010000308">
    <property type="protein sequence ID" value="KAI6651087.1"/>
    <property type="molecule type" value="Genomic_DNA"/>
</dbReference>
<dbReference type="Pfam" id="PF05699">
    <property type="entry name" value="Dimer_Tnp_hAT"/>
    <property type="match status" value="1"/>
</dbReference>
<evidence type="ECO:0000259" key="1">
    <source>
        <dbReference type="Pfam" id="PF05699"/>
    </source>
</evidence>
<evidence type="ECO:0000313" key="2">
    <source>
        <dbReference type="EMBL" id="KAI6651087.1"/>
    </source>
</evidence>
<reference evidence="2 3" key="1">
    <citation type="journal article" date="2023" name="BMC Biol.">
        <title>The compact genome of the sponge Oopsacas minuta (Hexactinellida) is lacking key metazoan core genes.</title>
        <authorList>
            <person name="Santini S."/>
            <person name="Schenkelaars Q."/>
            <person name="Jourda C."/>
            <person name="Duchesne M."/>
            <person name="Belahbib H."/>
            <person name="Rocher C."/>
            <person name="Selva M."/>
            <person name="Riesgo A."/>
            <person name="Vervoort M."/>
            <person name="Leys S.P."/>
            <person name="Kodjabachian L."/>
            <person name="Le Bivic A."/>
            <person name="Borchiellini C."/>
            <person name="Claverie J.M."/>
            <person name="Renard E."/>
        </authorList>
    </citation>
    <scope>NUCLEOTIDE SEQUENCE [LARGE SCALE GENOMIC DNA]</scope>
    <source>
        <strain evidence="2">SPO-2</strain>
    </source>
</reference>
<comment type="caution">
    <text evidence="2">The sequence shown here is derived from an EMBL/GenBank/DDBJ whole genome shotgun (WGS) entry which is preliminary data.</text>
</comment>
<dbReference type="GO" id="GO:0046983">
    <property type="term" value="F:protein dimerization activity"/>
    <property type="evidence" value="ECO:0007669"/>
    <property type="project" value="InterPro"/>
</dbReference>
<organism evidence="2 3">
    <name type="scientific">Oopsacas minuta</name>
    <dbReference type="NCBI Taxonomy" id="111878"/>
    <lineage>
        <taxon>Eukaryota</taxon>
        <taxon>Metazoa</taxon>
        <taxon>Porifera</taxon>
        <taxon>Hexactinellida</taxon>
        <taxon>Hexasterophora</taxon>
        <taxon>Lyssacinosida</taxon>
        <taxon>Leucopsacidae</taxon>
        <taxon>Oopsacas</taxon>
    </lineage>
</organism>
<dbReference type="PANTHER" id="PTHR45749">
    <property type="match status" value="1"/>
</dbReference>
<gene>
    <name evidence="2" type="ORF">LOD99_5664</name>
</gene>
<protein>
    <submittedName>
        <fullName evidence="2">Zinc finger MYM-type protein 1</fullName>
    </submittedName>
</protein>
<sequence>MTDKLIRLGPAAAHNRSTSYPASKRVYNDGSKESIAVVKFLGSNGLAFRGTDERFNSITSGNYINTLKLLAKFDAFIAGHIAKYADKGRGSVSYLSSTIADESIAVIAEKITDTIVAELKKAKYYSISVDSSPDISHFHTKRVYFFTASTHRWKVLTDHFGDKLVPKNLADTRWSVHAQAISALKEGYDQLDVALQEIANDLQQKPSTRHEAENLSATLSIWDVPLLTELWNQILHRINSVNKCLQDASLDLSETYLLNSLVGYFKSLRERSTAILLDANNISQKERKDPSRGSCKHRGQHSTSKIDLFRINVFLPIIDLLIVELIRRTEVYKDVYSLFGFLINLCATAPREEVVEKVQHLISKYPEDLKDIHEIIEEVIHYRILMSVVPREELRIKCTSRNLGDDNRISFGGVYLYLCNHSIDSVFPNVTIALRICLTIMCAVATDERCFNYMKHLKNVLRTSMSEDRFTDLAMITIERELLEETDDKEIISKFVDQKFAKIYESILLNLHFVCLSVCLFVCPLSRKGSNGR</sequence>
<dbReference type="AlphaFoldDB" id="A0AAV7JQJ0"/>
<name>A0AAV7JQJ0_9METZ</name>